<evidence type="ECO:0000256" key="14">
    <source>
        <dbReference type="RuleBase" id="RU004013"/>
    </source>
</evidence>
<comment type="subcellular location">
    <subcellularLocation>
        <location evidence="11">Cytoplasm</location>
    </subcellularLocation>
</comment>
<accession>A0A6B8RQH9</accession>
<dbReference type="EMBL" id="CP034235">
    <property type="protein sequence ID" value="QGQ98249.1"/>
    <property type="molecule type" value="Genomic_DNA"/>
</dbReference>
<keyword evidence="6 11" id="KW-0418">Kinase</keyword>
<comment type="similarity">
    <text evidence="2 11 12 13">Belongs to the NDK family.</text>
</comment>
<dbReference type="PRINTS" id="PR01243">
    <property type="entry name" value="NUCDPKINASE"/>
</dbReference>
<evidence type="ECO:0000256" key="6">
    <source>
        <dbReference type="ARBA" id="ARBA00022777"/>
    </source>
</evidence>
<evidence type="ECO:0000256" key="11">
    <source>
        <dbReference type="HAMAP-Rule" id="MF_00451"/>
    </source>
</evidence>
<dbReference type="PROSITE" id="PS00469">
    <property type="entry name" value="NDPK"/>
    <property type="match status" value="1"/>
</dbReference>
<dbReference type="HAMAP" id="MF_00451">
    <property type="entry name" value="NDP_kinase"/>
    <property type="match status" value="1"/>
</dbReference>
<comment type="catalytic activity">
    <reaction evidence="11 14">
        <text>a 2'-deoxyribonucleoside 5'-diphosphate + ATP = a 2'-deoxyribonucleoside 5'-triphosphate + ADP</text>
        <dbReference type="Rhea" id="RHEA:44640"/>
        <dbReference type="ChEBI" id="CHEBI:30616"/>
        <dbReference type="ChEBI" id="CHEBI:61560"/>
        <dbReference type="ChEBI" id="CHEBI:73316"/>
        <dbReference type="ChEBI" id="CHEBI:456216"/>
        <dbReference type="EC" id="2.7.4.6"/>
    </reaction>
</comment>
<evidence type="ECO:0000256" key="9">
    <source>
        <dbReference type="ARBA" id="ARBA00024802"/>
    </source>
</evidence>
<comment type="catalytic activity">
    <reaction evidence="10">
        <text>dZDP + ATP = dZTP + ADP</text>
        <dbReference type="Rhea" id="RHEA:67644"/>
        <dbReference type="ChEBI" id="CHEBI:30616"/>
        <dbReference type="ChEBI" id="CHEBI:172929"/>
        <dbReference type="ChEBI" id="CHEBI:172931"/>
        <dbReference type="ChEBI" id="CHEBI:456216"/>
    </reaction>
</comment>
<keyword evidence="17" id="KW-1185">Reference proteome</keyword>
<reference evidence="17" key="1">
    <citation type="submission" date="2018-11" db="EMBL/GenBank/DDBJ databases">
        <title>Complete genome sequence of Paenibacillus sp. ML311-T8.</title>
        <authorList>
            <person name="Nam Y.-D."/>
            <person name="Kang J."/>
            <person name="Chung W.-H."/>
            <person name="Park Y.S."/>
        </authorList>
    </citation>
    <scope>NUCLEOTIDE SEQUENCE [LARGE SCALE GENOMIC DNA]</scope>
    <source>
        <strain evidence="17">ML311-T8</strain>
    </source>
</reference>
<dbReference type="Proteomes" id="UP000426246">
    <property type="component" value="Chromosome"/>
</dbReference>
<feature type="binding site" evidence="11 12">
    <location>
        <position position="57"/>
    </location>
    <ligand>
        <name>ATP</name>
        <dbReference type="ChEBI" id="CHEBI:30616"/>
    </ligand>
</feature>
<dbReference type="GO" id="GO:0006241">
    <property type="term" value="P:CTP biosynthetic process"/>
    <property type="evidence" value="ECO:0007669"/>
    <property type="project" value="UniProtKB-UniRule"/>
</dbReference>
<comment type="catalytic activity">
    <reaction evidence="11">
        <text>a ribonucleoside 5'-diphosphate + ATP = a ribonucleoside 5'-triphosphate + ADP</text>
        <dbReference type="Rhea" id="RHEA:18113"/>
        <dbReference type="ChEBI" id="CHEBI:30616"/>
        <dbReference type="ChEBI" id="CHEBI:57930"/>
        <dbReference type="ChEBI" id="CHEBI:61557"/>
        <dbReference type="ChEBI" id="CHEBI:456216"/>
        <dbReference type="EC" id="2.7.4.6"/>
    </reaction>
</comment>
<evidence type="ECO:0000256" key="3">
    <source>
        <dbReference type="ARBA" id="ARBA00022553"/>
    </source>
</evidence>
<feature type="binding site" evidence="11 12">
    <location>
        <position position="91"/>
    </location>
    <ligand>
        <name>ATP</name>
        <dbReference type="ChEBI" id="CHEBI:30616"/>
    </ligand>
</feature>
<feature type="active site" description="Pros-phosphohistidine intermediate" evidence="11 12">
    <location>
        <position position="115"/>
    </location>
</feature>
<feature type="binding site" evidence="11 12">
    <location>
        <position position="9"/>
    </location>
    <ligand>
        <name>ATP</name>
        <dbReference type="ChEBI" id="CHEBI:30616"/>
    </ligand>
</feature>
<name>A0A6B8RQH9_9BACL</name>
<dbReference type="GO" id="GO:0046872">
    <property type="term" value="F:metal ion binding"/>
    <property type="evidence" value="ECO:0007669"/>
    <property type="project" value="UniProtKB-KW"/>
</dbReference>
<dbReference type="GO" id="GO:0004550">
    <property type="term" value="F:nucleoside diphosphate kinase activity"/>
    <property type="evidence" value="ECO:0007669"/>
    <property type="project" value="UniProtKB-UniRule"/>
</dbReference>
<evidence type="ECO:0000256" key="2">
    <source>
        <dbReference type="ARBA" id="ARBA00008142"/>
    </source>
</evidence>
<dbReference type="PROSITE" id="PS51374">
    <property type="entry name" value="NDPK_LIKE"/>
    <property type="match status" value="1"/>
</dbReference>
<gene>
    <name evidence="11" type="primary">ndk</name>
    <name evidence="16" type="ORF">EHS13_26885</name>
</gene>
<feature type="binding site" evidence="11 12">
    <location>
        <position position="102"/>
    </location>
    <ligand>
        <name>ATP</name>
        <dbReference type="ChEBI" id="CHEBI:30616"/>
    </ligand>
</feature>
<keyword evidence="11" id="KW-0963">Cytoplasm</keyword>
<dbReference type="Gene3D" id="3.30.70.141">
    <property type="entry name" value="Nucleoside diphosphate kinase-like domain"/>
    <property type="match status" value="1"/>
</dbReference>
<dbReference type="InterPro" id="IPR034907">
    <property type="entry name" value="NDK-like_dom"/>
</dbReference>
<keyword evidence="11" id="KW-0460">Magnesium</keyword>
<feature type="domain" description="Nucleoside diphosphate kinase-like" evidence="15">
    <location>
        <begin position="1"/>
        <end position="138"/>
    </location>
</feature>
<dbReference type="KEGG" id="ppsc:EHS13_26885"/>
<protein>
    <recommendedName>
        <fullName evidence="11 14">Nucleoside diphosphate kinase</fullName>
        <shortName evidence="11">NDK</shortName>
        <shortName evidence="11">NDP kinase</shortName>
        <ecNumber evidence="11 14">2.7.4.6</ecNumber>
    </recommendedName>
    <alternativeName>
        <fullName evidence="11">Nucleoside-2-P kinase</fullName>
    </alternativeName>
</protein>
<evidence type="ECO:0000256" key="5">
    <source>
        <dbReference type="ARBA" id="ARBA00022741"/>
    </source>
</evidence>
<keyword evidence="7 11" id="KW-0067">ATP-binding</keyword>
<dbReference type="OrthoDB" id="9801161at2"/>
<evidence type="ECO:0000256" key="7">
    <source>
        <dbReference type="ARBA" id="ARBA00022840"/>
    </source>
</evidence>
<sequence length="147" mass="16275">MEKTYIMIKPDGVQRGLIGQILQRFEAKGLKLVASKLMVVSKAQAEKHYQEHVERSFFPELLGFITSGPVLAMVWEGDQAVVTCRNLIGKTNPVEAAPGTIRGDLALHTGMNLIHGSDSVESAEREIAIFFEQSEVQSYTKAADQWV</sequence>
<comment type="function">
    <text evidence="9">(Microbial infection) Catalyzes the phosphorylation of dZDP to dZTP, when the bacterium is infected by a phage that produces the substrate for the synthesis of dZTP (2- amino-2'-deoxyadenosine 5'-triphosphate), which is then used by the phage as a DNA polymerase substrate.</text>
</comment>
<comment type="subunit">
    <text evidence="11">Homotetramer.</text>
</comment>
<keyword evidence="4 11" id="KW-0808">Transferase</keyword>
<keyword evidence="11" id="KW-0479">Metal-binding</keyword>
<evidence type="ECO:0000256" key="8">
    <source>
        <dbReference type="ARBA" id="ARBA00023080"/>
    </source>
</evidence>
<dbReference type="RefSeq" id="WP_155703351.1">
    <property type="nucleotide sequence ID" value="NZ_CP034235.1"/>
</dbReference>
<dbReference type="NCBIfam" id="NF001908">
    <property type="entry name" value="PRK00668.1"/>
    <property type="match status" value="1"/>
</dbReference>
<evidence type="ECO:0000313" key="17">
    <source>
        <dbReference type="Proteomes" id="UP000426246"/>
    </source>
</evidence>
<dbReference type="GO" id="GO:0006183">
    <property type="term" value="P:GTP biosynthetic process"/>
    <property type="evidence" value="ECO:0007669"/>
    <property type="project" value="UniProtKB-UniRule"/>
</dbReference>
<dbReference type="SUPFAM" id="SSF54919">
    <property type="entry name" value="Nucleoside diphosphate kinase, NDK"/>
    <property type="match status" value="1"/>
</dbReference>
<keyword evidence="8 11" id="KW-0546">Nucleotide metabolism</keyword>
<dbReference type="FunFam" id="3.30.70.141:FF:000002">
    <property type="entry name" value="Nucleoside diphosphate kinase"/>
    <property type="match status" value="1"/>
</dbReference>
<evidence type="ECO:0000256" key="12">
    <source>
        <dbReference type="PROSITE-ProRule" id="PRU00706"/>
    </source>
</evidence>
<keyword evidence="3 11" id="KW-0597">Phosphoprotein</keyword>
<dbReference type="GO" id="GO:0006228">
    <property type="term" value="P:UTP biosynthetic process"/>
    <property type="evidence" value="ECO:0007669"/>
    <property type="project" value="UniProtKB-UniRule"/>
</dbReference>
<dbReference type="GO" id="GO:0005524">
    <property type="term" value="F:ATP binding"/>
    <property type="evidence" value="ECO:0007669"/>
    <property type="project" value="UniProtKB-UniRule"/>
</dbReference>
<keyword evidence="5 11" id="KW-0547">Nucleotide-binding</keyword>
<evidence type="ECO:0000313" key="16">
    <source>
        <dbReference type="EMBL" id="QGQ98249.1"/>
    </source>
</evidence>
<feature type="binding site" evidence="11 12">
    <location>
        <position position="112"/>
    </location>
    <ligand>
        <name>ATP</name>
        <dbReference type="ChEBI" id="CHEBI:30616"/>
    </ligand>
</feature>
<dbReference type="AlphaFoldDB" id="A0A6B8RQH9"/>
<comment type="function">
    <text evidence="11">Major role in the synthesis of nucleoside triphosphates other than ATP. The ATP gamma phosphate is transferred to the NDP beta phosphate via a ping-pong mechanism, using a phosphorylated active-site intermediate.</text>
</comment>
<evidence type="ECO:0000259" key="15">
    <source>
        <dbReference type="SMART" id="SM00562"/>
    </source>
</evidence>
<dbReference type="SMART" id="SM00562">
    <property type="entry name" value="NDK"/>
    <property type="match status" value="1"/>
</dbReference>
<dbReference type="PANTHER" id="PTHR11349">
    <property type="entry name" value="NUCLEOSIDE DIPHOSPHATE KINASE"/>
    <property type="match status" value="1"/>
</dbReference>
<dbReference type="EC" id="2.7.4.6" evidence="11 14"/>
<dbReference type="Pfam" id="PF00334">
    <property type="entry name" value="NDK"/>
    <property type="match status" value="1"/>
</dbReference>
<evidence type="ECO:0000256" key="1">
    <source>
        <dbReference type="ARBA" id="ARBA00001946"/>
    </source>
</evidence>
<dbReference type="InterPro" id="IPR001564">
    <property type="entry name" value="Nucleoside_diP_kinase"/>
</dbReference>
<evidence type="ECO:0000256" key="4">
    <source>
        <dbReference type="ARBA" id="ARBA00022679"/>
    </source>
</evidence>
<evidence type="ECO:0000256" key="13">
    <source>
        <dbReference type="RuleBase" id="RU004011"/>
    </source>
</evidence>
<dbReference type="CDD" id="cd04413">
    <property type="entry name" value="NDPk_I"/>
    <property type="match status" value="1"/>
</dbReference>
<evidence type="ECO:0000256" key="10">
    <source>
        <dbReference type="ARBA" id="ARBA00047945"/>
    </source>
</evidence>
<dbReference type="InterPro" id="IPR036850">
    <property type="entry name" value="NDK-like_dom_sf"/>
</dbReference>
<comment type="cofactor">
    <cofactor evidence="1 11">
        <name>Mg(2+)</name>
        <dbReference type="ChEBI" id="CHEBI:18420"/>
    </cofactor>
</comment>
<organism evidence="16 17">
    <name type="scientific">Paenibacillus psychroresistens</name>
    <dbReference type="NCBI Taxonomy" id="1778678"/>
    <lineage>
        <taxon>Bacteria</taxon>
        <taxon>Bacillati</taxon>
        <taxon>Bacillota</taxon>
        <taxon>Bacilli</taxon>
        <taxon>Bacillales</taxon>
        <taxon>Paenibacillaceae</taxon>
        <taxon>Paenibacillus</taxon>
    </lineage>
</organism>
<feature type="binding site" evidence="11 12">
    <location>
        <position position="85"/>
    </location>
    <ligand>
        <name>ATP</name>
        <dbReference type="ChEBI" id="CHEBI:30616"/>
    </ligand>
</feature>
<proteinExistence type="inferred from homology"/>
<dbReference type="InterPro" id="IPR023005">
    <property type="entry name" value="Nucleoside_diP_kinase_AS"/>
</dbReference>
<dbReference type="GO" id="GO:0005737">
    <property type="term" value="C:cytoplasm"/>
    <property type="evidence" value="ECO:0007669"/>
    <property type="project" value="UniProtKB-SubCell"/>
</dbReference>